<keyword evidence="1" id="KW-0732">Signal</keyword>
<comment type="caution">
    <text evidence="2">The sequence shown here is derived from an EMBL/GenBank/DDBJ whole genome shotgun (WGS) entry which is preliminary data.</text>
</comment>
<protein>
    <submittedName>
        <fullName evidence="2">Uncharacterized protein</fullName>
    </submittedName>
</protein>
<evidence type="ECO:0000313" key="2">
    <source>
        <dbReference type="EMBL" id="RXN34288.1"/>
    </source>
</evidence>
<feature type="chain" id="PRO_5019799525" evidence="1">
    <location>
        <begin position="23"/>
        <end position="81"/>
    </location>
</feature>
<reference evidence="2 3" key="1">
    <citation type="submission" date="2018-03" db="EMBL/GenBank/DDBJ databases">
        <title>Draft genome sequence of Rohu Carp (Labeo rohita).</title>
        <authorList>
            <person name="Das P."/>
            <person name="Kushwaha B."/>
            <person name="Joshi C.G."/>
            <person name="Kumar D."/>
            <person name="Nagpure N.S."/>
            <person name="Sahoo L."/>
            <person name="Das S.P."/>
            <person name="Bit A."/>
            <person name="Patnaik S."/>
            <person name="Meher P.K."/>
            <person name="Jayasankar P."/>
            <person name="Koringa P.G."/>
            <person name="Patel N.V."/>
            <person name="Hinsu A.T."/>
            <person name="Kumar R."/>
            <person name="Pandey M."/>
            <person name="Agarwal S."/>
            <person name="Srivastava S."/>
            <person name="Singh M."/>
            <person name="Iquebal M.A."/>
            <person name="Jaiswal S."/>
            <person name="Angadi U.B."/>
            <person name="Kumar N."/>
            <person name="Raza M."/>
            <person name="Shah T.M."/>
            <person name="Rai A."/>
            <person name="Jena J.K."/>
        </authorList>
    </citation>
    <scope>NUCLEOTIDE SEQUENCE [LARGE SCALE GENOMIC DNA]</scope>
    <source>
        <strain evidence="2">DASCIFA01</strain>
        <tissue evidence="2">Testis</tissue>
    </source>
</reference>
<sequence length="81" mass="9362">MIRIGLFYFAALCATVICPVKDDERHLIKEGSNLTYNTNVSMDGNQILFTFENQNQMIQEDTVHSSMDCIFCGPYQLRYML</sequence>
<feature type="signal peptide" evidence="1">
    <location>
        <begin position="1"/>
        <end position="22"/>
    </location>
</feature>
<accession>A0A498NRA0</accession>
<dbReference type="Proteomes" id="UP000290572">
    <property type="component" value="Unassembled WGS sequence"/>
</dbReference>
<keyword evidence="3" id="KW-1185">Reference proteome</keyword>
<evidence type="ECO:0000313" key="3">
    <source>
        <dbReference type="Proteomes" id="UP000290572"/>
    </source>
</evidence>
<proteinExistence type="predicted"/>
<gene>
    <name evidence="2" type="ORF">ROHU_015011</name>
</gene>
<organism evidence="2 3">
    <name type="scientific">Labeo rohita</name>
    <name type="common">Indian major carp</name>
    <name type="synonym">Cyprinus rohita</name>
    <dbReference type="NCBI Taxonomy" id="84645"/>
    <lineage>
        <taxon>Eukaryota</taxon>
        <taxon>Metazoa</taxon>
        <taxon>Chordata</taxon>
        <taxon>Craniata</taxon>
        <taxon>Vertebrata</taxon>
        <taxon>Euteleostomi</taxon>
        <taxon>Actinopterygii</taxon>
        <taxon>Neopterygii</taxon>
        <taxon>Teleostei</taxon>
        <taxon>Ostariophysi</taxon>
        <taxon>Cypriniformes</taxon>
        <taxon>Cyprinidae</taxon>
        <taxon>Labeoninae</taxon>
        <taxon>Labeonini</taxon>
        <taxon>Labeo</taxon>
    </lineage>
</organism>
<dbReference type="EMBL" id="QBIY01011201">
    <property type="protein sequence ID" value="RXN34288.1"/>
    <property type="molecule type" value="Genomic_DNA"/>
</dbReference>
<dbReference type="AlphaFoldDB" id="A0A498NRA0"/>
<evidence type="ECO:0000256" key="1">
    <source>
        <dbReference type="SAM" id="SignalP"/>
    </source>
</evidence>
<name>A0A498NRA0_LABRO</name>